<dbReference type="InterPro" id="IPR000671">
    <property type="entry name" value="Peptidase_A31"/>
</dbReference>
<reference evidence="1 2" key="1">
    <citation type="submission" date="2015-12" db="EMBL/GenBank/DDBJ databases">
        <authorList>
            <person name="Shamseldin A."/>
            <person name="Moawad H."/>
            <person name="Abd El-Rahim W.M."/>
            <person name="Sadowsky M.J."/>
        </authorList>
    </citation>
    <scope>NUCLEOTIDE SEQUENCE [LARGE SCALE GENOMIC DNA]</scope>
    <source>
        <strain evidence="1 2">WF1</strain>
    </source>
</reference>
<evidence type="ECO:0000313" key="1">
    <source>
        <dbReference type="EMBL" id="OQK17695.1"/>
    </source>
</evidence>
<dbReference type="GO" id="GO:0016485">
    <property type="term" value="P:protein processing"/>
    <property type="evidence" value="ECO:0007669"/>
    <property type="project" value="TreeGrafter"/>
</dbReference>
<dbReference type="NCBIfam" id="TIGR00072">
    <property type="entry name" value="hydrog_prot"/>
    <property type="match status" value="1"/>
</dbReference>
<proteinExistence type="predicted"/>
<dbReference type="EMBL" id="LPUF01000001">
    <property type="protein sequence ID" value="OQK17695.1"/>
    <property type="molecule type" value="Genomic_DNA"/>
</dbReference>
<dbReference type="InterPro" id="IPR023430">
    <property type="entry name" value="Pept_HybD-like_dom_sf"/>
</dbReference>
<name>A0A1V8M821_9GAMM</name>
<dbReference type="AlphaFoldDB" id="A0A1V8M821"/>
<accession>A0A1V8M821</accession>
<dbReference type="SUPFAM" id="SSF53163">
    <property type="entry name" value="HybD-like"/>
    <property type="match status" value="1"/>
</dbReference>
<dbReference type="PANTHER" id="PTHR30302:SF5">
    <property type="entry name" value="SLR1876 PROTEIN"/>
    <property type="match status" value="1"/>
</dbReference>
<keyword evidence="2" id="KW-1185">Reference proteome</keyword>
<dbReference type="GO" id="GO:0004175">
    <property type="term" value="F:endopeptidase activity"/>
    <property type="evidence" value="ECO:0007669"/>
    <property type="project" value="TreeGrafter"/>
</dbReference>
<dbReference type="GO" id="GO:0008047">
    <property type="term" value="F:enzyme activator activity"/>
    <property type="evidence" value="ECO:0007669"/>
    <property type="project" value="InterPro"/>
</dbReference>
<dbReference type="CDD" id="cd06066">
    <property type="entry name" value="H2MP_NAD-link-bidir"/>
    <property type="match status" value="1"/>
</dbReference>
<dbReference type="PANTHER" id="PTHR30302">
    <property type="entry name" value="HYDROGENASE 1 MATURATION PROTEASE"/>
    <property type="match status" value="1"/>
</dbReference>
<dbReference type="Proteomes" id="UP000191980">
    <property type="component" value="Unassembled WGS sequence"/>
</dbReference>
<sequence length="157" mass="17520">MTNVLVFGYGNLSRGDDALGPLLIEYIEQNSFFEGLEVITDFQLQIEHALDLEARQLVLFVDASVACEQAFSFMQLAPEQDKSYTTHAMSPSSVLSVYQRVVHKQPPPSFLLSIQGLNFELGTDLSEQACANLVAAKNFVQLLLDKPELAYWLDCTK</sequence>
<comment type="caution">
    <text evidence="1">The sequence shown here is derived from an EMBL/GenBank/DDBJ whole genome shotgun (WGS) entry which is preliminary data.</text>
</comment>
<dbReference type="OrthoDB" id="9808862at2"/>
<organism evidence="1 2">
    <name type="scientific">Methyloprofundus sedimenti</name>
    <dbReference type="NCBI Taxonomy" id="1420851"/>
    <lineage>
        <taxon>Bacteria</taxon>
        <taxon>Pseudomonadati</taxon>
        <taxon>Pseudomonadota</taxon>
        <taxon>Gammaproteobacteria</taxon>
        <taxon>Methylococcales</taxon>
        <taxon>Methylococcaceae</taxon>
        <taxon>Methyloprofundus</taxon>
    </lineage>
</organism>
<dbReference type="Gene3D" id="3.40.50.1450">
    <property type="entry name" value="HybD-like"/>
    <property type="match status" value="1"/>
</dbReference>
<evidence type="ECO:0000313" key="2">
    <source>
        <dbReference type="Proteomes" id="UP000191980"/>
    </source>
</evidence>
<dbReference type="STRING" id="1420851.AU255_07465"/>
<protein>
    <submittedName>
        <fullName evidence="1">Ni/Fe hydrogenase</fullName>
    </submittedName>
</protein>
<dbReference type="RefSeq" id="WP_080522306.1">
    <property type="nucleotide sequence ID" value="NZ_LPUF01000001.1"/>
</dbReference>
<gene>
    <name evidence="1" type="ORF">AU255_07465</name>
</gene>